<reference evidence="10" key="1">
    <citation type="journal article" date="2019" name="Int. J. Syst. Evol. Microbiol.">
        <title>The Global Catalogue of Microorganisms (GCM) 10K type strain sequencing project: providing services to taxonomists for standard genome sequencing and annotation.</title>
        <authorList>
            <consortium name="The Broad Institute Genomics Platform"/>
            <consortium name="The Broad Institute Genome Sequencing Center for Infectious Disease"/>
            <person name="Wu L."/>
            <person name="Ma J."/>
        </authorList>
    </citation>
    <scope>NUCLEOTIDE SEQUENCE [LARGE SCALE GENOMIC DNA]</scope>
    <source>
        <strain evidence="10">JCM 17561</strain>
    </source>
</reference>
<dbReference type="InterPro" id="IPR003423">
    <property type="entry name" value="OMP_efflux"/>
</dbReference>
<dbReference type="Pfam" id="PF02321">
    <property type="entry name" value="OEP"/>
    <property type="match status" value="2"/>
</dbReference>
<evidence type="ECO:0000256" key="1">
    <source>
        <dbReference type="ARBA" id="ARBA00004442"/>
    </source>
</evidence>
<protein>
    <submittedName>
        <fullName evidence="9">TolC family protein</fullName>
    </submittedName>
</protein>
<evidence type="ECO:0000256" key="5">
    <source>
        <dbReference type="ARBA" id="ARBA00022692"/>
    </source>
</evidence>
<dbReference type="PANTHER" id="PTHR30026">
    <property type="entry name" value="OUTER MEMBRANE PROTEIN TOLC"/>
    <property type="match status" value="1"/>
</dbReference>
<comment type="caution">
    <text evidence="9">The sequence shown here is derived from an EMBL/GenBank/DDBJ whole genome shotgun (WGS) entry which is preliminary data.</text>
</comment>
<evidence type="ECO:0000256" key="2">
    <source>
        <dbReference type="ARBA" id="ARBA00007613"/>
    </source>
</evidence>
<sequence length="459" mass="49135">MAQAGNAPAPAPLSFSQAWLQLQQGSDQLAASERAVEGARLRREGMQGLGGPTVALTGMAYRYKAQVDIDLDPARHSLDGVIGLLPPALGGGLGGAPQLPSNYNLQRSDNRASASVSLLWPLYVGGAADAVRSGLQARTDEALADARSDALALHSLLVERYFGAQLARRAAQLRQHALALVREHDAAAQQMLEAGVASQLDRLQARAALADAEQQARQALDQAQLAATALARTVKATAPLQASSPLFVLSQPLQPLQRFQDAAQQHHPGLAKVQAKRSQAGALHDAQEALRKPQLLGFGLREVNTQGKPSWVAGVAARWTLWDSVDRDQLAAASQRSVEQAQLAEQQARSDIALLVEKHWLAVEQARRQYLAQQAQQDLAQALLKLRQAGLREGTSTTLELIEAEVNLARIGTERAQTANQYVQALAALLQACGLSEDFARYQAQADILIPTDTTITAP</sequence>
<dbReference type="PANTHER" id="PTHR30026:SF5">
    <property type="entry name" value="ABC-TYPE EFFLUX SYSTEM SECRETIN COMPONENT"/>
    <property type="match status" value="1"/>
</dbReference>
<accession>A0ABP7QFS1</accession>
<keyword evidence="5" id="KW-0812">Transmembrane</keyword>
<keyword evidence="4" id="KW-1134">Transmembrane beta strand</keyword>
<dbReference type="SUPFAM" id="SSF56954">
    <property type="entry name" value="Outer membrane efflux proteins (OEP)"/>
    <property type="match status" value="1"/>
</dbReference>
<organism evidence="9 10">
    <name type="scientific">Comamonas faecalis</name>
    <dbReference type="NCBI Taxonomy" id="1387849"/>
    <lineage>
        <taxon>Bacteria</taxon>
        <taxon>Pseudomonadati</taxon>
        <taxon>Pseudomonadota</taxon>
        <taxon>Betaproteobacteria</taxon>
        <taxon>Burkholderiales</taxon>
        <taxon>Comamonadaceae</taxon>
        <taxon>Comamonas</taxon>
    </lineage>
</organism>
<keyword evidence="7" id="KW-0998">Cell outer membrane</keyword>
<dbReference type="Proteomes" id="UP001501627">
    <property type="component" value="Unassembled WGS sequence"/>
</dbReference>
<comment type="subcellular location">
    <subcellularLocation>
        <location evidence="1">Cell outer membrane</location>
    </subcellularLocation>
</comment>
<comment type="similarity">
    <text evidence="2">Belongs to the outer membrane factor (OMF) (TC 1.B.17) family.</text>
</comment>
<feature type="coiled-coil region" evidence="8">
    <location>
        <begin position="202"/>
        <end position="229"/>
    </location>
</feature>
<evidence type="ECO:0000313" key="9">
    <source>
        <dbReference type="EMBL" id="GAA3981553.1"/>
    </source>
</evidence>
<dbReference type="Gene3D" id="1.20.1600.10">
    <property type="entry name" value="Outer membrane efflux proteins (OEP)"/>
    <property type="match status" value="1"/>
</dbReference>
<keyword evidence="8" id="KW-0175">Coiled coil</keyword>
<evidence type="ECO:0000256" key="6">
    <source>
        <dbReference type="ARBA" id="ARBA00023136"/>
    </source>
</evidence>
<evidence type="ECO:0000256" key="8">
    <source>
        <dbReference type="SAM" id="Coils"/>
    </source>
</evidence>
<keyword evidence="10" id="KW-1185">Reference proteome</keyword>
<evidence type="ECO:0000256" key="4">
    <source>
        <dbReference type="ARBA" id="ARBA00022452"/>
    </source>
</evidence>
<evidence type="ECO:0000256" key="3">
    <source>
        <dbReference type="ARBA" id="ARBA00022448"/>
    </source>
</evidence>
<keyword evidence="3" id="KW-0813">Transport</keyword>
<evidence type="ECO:0000256" key="7">
    <source>
        <dbReference type="ARBA" id="ARBA00023237"/>
    </source>
</evidence>
<proteinExistence type="inferred from homology"/>
<name>A0ABP7QFS1_9BURK</name>
<gene>
    <name evidence="9" type="ORF">GCM10022279_01460</name>
</gene>
<evidence type="ECO:0000313" key="10">
    <source>
        <dbReference type="Proteomes" id="UP001501627"/>
    </source>
</evidence>
<keyword evidence="6" id="KW-0472">Membrane</keyword>
<dbReference type="InterPro" id="IPR051906">
    <property type="entry name" value="TolC-like"/>
</dbReference>
<dbReference type="EMBL" id="BAABBP010000001">
    <property type="protein sequence ID" value="GAA3981553.1"/>
    <property type="molecule type" value="Genomic_DNA"/>
</dbReference>